<evidence type="ECO:0000256" key="2">
    <source>
        <dbReference type="ARBA" id="ARBA00004173"/>
    </source>
</evidence>
<dbReference type="Proteomes" id="UP000823775">
    <property type="component" value="Unassembled WGS sequence"/>
</dbReference>
<protein>
    <submittedName>
        <fullName evidence="10">Uncharacterized protein</fullName>
    </submittedName>
</protein>
<comment type="subcellular location">
    <subcellularLocation>
        <location evidence="2">Mitochondrion</location>
    </subcellularLocation>
</comment>
<organism evidence="10 11">
    <name type="scientific">Datura stramonium</name>
    <name type="common">Jimsonweed</name>
    <name type="synonym">Common thornapple</name>
    <dbReference type="NCBI Taxonomy" id="4076"/>
    <lineage>
        <taxon>Eukaryota</taxon>
        <taxon>Viridiplantae</taxon>
        <taxon>Streptophyta</taxon>
        <taxon>Embryophyta</taxon>
        <taxon>Tracheophyta</taxon>
        <taxon>Spermatophyta</taxon>
        <taxon>Magnoliopsida</taxon>
        <taxon>eudicotyledons</taxon>
        <taxon>Gunneridae</taxon>
        <taxon>Pentapetalae</taxon>
        <taxon>asterids</taxon>
        <taxon>lamiids</taxon>
        <taxon>Solanales</taxon>
        <taxon>Solanaceae</taxon>
        <taxon>Solanoideae</taxon>
        <taxon>Datureae</taxon>
        <taxon>Datura</taxon>
    </lineage>
</organism>
<comment type="function">
    <text evidence="1">Accessory subunit of the mitochondrial membrane respiratory chain NADH dehydrogenase (Complex I), that is believed not to be involved in catalysis. Complex I functions in the transfer of electrons from NADH to the respiratory chain. The immediate electron acceptor for the enzyme is believed to be ubiquinone.</text>
</comment>
<gene>
    <name evidence="10" type="ORF">HAX54_006535</name>
</gene>
<sequence length="100" mass="11499">MASTVDATGNPIPTSASKHIETRCRSENMAFLRCKKLDPNPEKCLDKGREVTRCVLGLLKDLHERCTIEMDASAGCMYYNTNEYEMRRKEQKEFEEACPY</sequence>
<keyword evidence="5" id="KW-0679">Respiratory chain</keyword>
<dbReference type="PANTHER" id="PTHR13344:SF0">
    <property type="entry name" value="NADH DEHYDROGENASE [UBIQUINONE] 1 ALPHA SUBCOMPLEX SUBUNIT 8"/>
    <property type="match status" value="1"/>
</dbReference>
<evidence type="ECO:0000256" key="5">
    <source>
        <dbReference type="ARBA" id="ARBA00022660"/>
    </source>
</evidence>
<dbReference type="PROSITE" id="PS51808">
    <property type="entry name" value="CHCH"/>
    <property type="match status" value="1"/>
</dbReference>
<proteinExistence type="inferred from homology"/>
<evidence type="ECO:0000256" key="1">
    <source>
        <dbReference type="ARBA" id="ARBA00003195"/>
    </source>
</evidence>
<keyword evidence="6" id="KW-0677">Repeat</keyword>
<evidence type="ECO:0000256" key="6">
    <source>
        <dbReference type="ARBA" id="ARBA00022737"/>
    </source>
</evidence>
<evidence type="ECO:0000256" key="9">
    <source>
        <dbReference type="ARBA" id="ARBA00023157"/>
    </source>
</evidence>
<accession>A0ABS8RUJ3</accession>
<comment type="caution">
    <text evidence="10">The sequence shown here is derived from an EMBL/GenBank/DDBJ whole genome shotgun (WGS) entry which is preliminary data.</text>
</comment>
<keyword evidence="7" id="KW-0249">Electron transport</keyword>
<evidence type="ECO:0000256" key="3">
    <source>
        <dbReference type="ARBA" id="ARBA00010705"/>
    </source>
</evidence>
<evidence type="ECO:0000256" key="4">
    <source>
        <dbReference type="ARBA" id="ARBA00022448"/>
    </source>
</evidence>
<keyword evidence="9" id="KW-1015">Disulfide bond</keyword>
<comment type="similarity">
    <text evidence="3">Belongs to the complex I NDUFA8 subunit family.</text>
</comment>
<evidence type="ECO:0000256" key="8">
    <source>
        <dbReference type="ARBA" id="ARBA00023128"/>
    </source>
</evidence>
<name>A0ABS8RUJ3_DATST</name>
<evidence type="ECO:0000313" key="10">
    <source>
        <dbReference type="EMBL" id="MCD7450465.1"/>
    </source>
</evidence>
<keyword evidence="4" id="KW-0813">Transport</keyword>
<dbReference type="EMBL" id="JACEIK010000133">
    <property type="protein sequence ID" value="MCD7450465.1"/>
    <property type="molecule type" value="Genomic_DNA"/>
</dbReference>
<reference evidence="10 11" key="1">
    <citation type="journal article" date="2021" name="BMC Genomics">
        <title>Datura genome reveals duplications of psychoactive alkaloid biosynthetic genes and high mutation rate following tissue culture.</title>
        <authorList>
            <person name="Rajewski A."/>
            <person name="Carter-House D."/>
            <person name="Stajich J."/>
            <person name="Litt A."/>
        </authorList>
    </citation>
    <scope>NUCLEOTIDE SEQUENCE [LARGE SCALE GENOMIC DNA]</scope>
    <source>
        <strain evidence="10">AR-01</strain>
    </source>
</reference>
<dbReference type="PANTHER" id="PTHR13344">
    <property type="entry name" value="NADH-UBIQUINONE OXIDOREDUCTASE"/>
    <property type="match status" value="1"/>
</dbReference>
<evidence type="ECO:0000313" key="11">
    <source>
        <dbReference type="Proteomes" id="UP000823775"/>
    </source>
</evidence>
<keyword evidence="11" id="KW-1185">Reference proteome</keyword>
<keyword evidence="8" id="KW-0496">Mitochondrion</keyword>
<dbReference type="InterPro" id="IPR016680">
    <property type="entry name" value="NDUFA8"/>
</dbReference>
<evidence type="ECO:0000256" key="7">
    <source>
        <dbReference type="ARBA" id="ARBA00022982"/>
    </source>
</evidence>